<evidence type="ECO:0000313" key="18">
    <source>
        <dbReference type="Proteomes" id="UP000001811"/>
    </source>
</evidence>
<dbReference type="GO" id="GO:0010543">
    <property type="term" value="P:regulation of platelet activation"/>
    <property type="evidence" value="ECO:0007669"/>
    <property type="project" value="TreeGrafter"/>
</dbReference>
<dbReference type="GeneTree" id="ENSGT00950000182930"/>
<proteinExistence type="predicted"/>
<dbReference type="GO" id="GO:0010468">
    <property type="term" value="P:regulation of gene expression"/>
    <property type="evidence" value="ECO:0007669"/>
    <property type="project" value="Ensembl"/>
</dbReference>
<dbReference type="GO" id="GO:0042730">
    <property type="term" value="P:fibrinolysis"/>
    <property type="evidence" value="ECO:0007669"/>
    <property type="project" value="UniProtKB-KW"/>
</dbReference>
<sequence>MRGFLIFKVTVALRKGSGTASQPSGQPRVWSLPISTLQCSWALTPTDCKTTKPLAEKALDLINKWRRDGYLFQLLRVADAHLDGAESATVYYLVLDVKETDCSVLSRKHWEDCDPDLTKRPSLDVIGQCKVIATRYSDEYQTLRLNDFNCTTSSVSSALANTKDSPVLFDFIEDTEPFRKSADKALEVYKSESEAYASFRVDRVERVTRVKGGERTNYYVDFSVRNCSRSHFHRHPAFGFCRADLSFDVEASNLENPEDVIISCEVFNFEEHGNISGFRPHLGKTPLGTDGSRDHHHPHKPHKFGCPPPQEGEDFSEGPPSQGGTPPLSPPSGPRCRHRPFGTNETHRFPHHRNFSEHHPHGPPPHGHHPHGPPPHGHHPHGPPPHGHPPHGPPPHGHPPHGPPPHGHPPHGPPPHGHPPHGPPPHGHPPHGPPPHGHPPHGPPPHGHPPHGHGFHDHGPCDPPSHKEGPQDLHQHGHGPPPKHPGKRGPGKGHFPFHWRRIGSVYQLPPLQKGEVLPLPEANFPSFSLRNHTHPLKPEIQPFPQVASERCPEEFNGEFAQLSKFFPSTFPK</sequence>
<dbReference type="PANTHER" id="PTHR13814">
    <property type="entry name" value="FETUIN"/>
    <property type="match status" value="1"/>
</dbReference>
<keyword evidence="11" id="KW-0325">Glycoprotein</keyword>
<evidence type="ECO:0000256" key="15">
    <source>
        <dbReference type="SAM" id="MobiDB-lite"/>
    </source>
</evidence>
<dbReference type="GO" id="GO:0032956">
    <property type="term" value="P:regulation of actin cytoskeleton organization"/>
    <property type="evidence" value="ECO:0007669"/>
    <property type="project" value="Ensembl"/>
</dbReference>
<dbReference type="GO" id="GO:0061844">
    <property type="term" value="P:antimicrobial humoral immune response mediated by antimicrobial peptide"/>
    <property type="evidence" value="ECO:0007669"/>
    <property type="project" value="Ensembl"/>
</dbReference>
<evidence type="ECO:0000256" key="1">
    <source>
        <dbReference type="ARBA" id="ARBA00004613"/>
    </source>
</evidence>
<feature type="compositionally biased region" description="Basic and acidic residues" evidence="15">
    <location>
        <begin position="454"/>
        <end position="475"/>
    </location>
</feature>
<dbReference type="GO" id="GO:0008201">
    <property type="term" value="F:heparin binding"/>
    <property type="evidence" value="ECO:0007669"/>
    <property type="project" value="UniProtKB-KW"/>
</dbReference>
<dbReference type="GO" id="GO:0008285">
    <property type="term" value="P:negative regulation of cell population proliferation"/>
    <property type="evidence" value="ECO:0007669"/>
    <property type="project" value="Ensembl"/>
</dbReference>
<dbReference type="FunCoup" id="G1U754">
    <property type="interactions" value="53"/>
</dbReference>
<protein>
    <recommendedName>
        <fullName evidence="13">Histidine-rich glycoprotein</fullName>
    </recommendedName>
    <alternativeName>
        <fullName evidence="14">Histidine-proline-rich glycoprotein</fullName>
    </alternativeName>
</protein>
<dbReference type="GO" id="GO:0030308">
    <property type="term" value="P:negative regulation of cell growth"/>
    <property type="evidence" value="ECO:0007669"/>
    <property type="project" value="Ensembl"/>
</dbReference>
<dbReference type="CDD" id="cd00042">
    <property type="entry name" value="CY"/>
    <property type="match status" value="1"/>
</dbReference>
<evidence type="ECO:0000259" key="16">
    <source>
        <dbReference type="SMART" id="SM00043"/>
    </source>
</evidence>
<dbReference type="FunFam" id="3.10.450.10:FF:000015">
    <property type="entry name" value="Histidine-rich glycoprotein"/>
    <property type="match status" value="1"/>
</dbReference>
<keyword evidence="10" id="KW-1015">Disulfide bond</keyword>
<dbReference type="GO" id="GO:0033629">
    <property type="term" value="P:negative regulation of cell adhesion mediated by integrin"/>
    <property type="evidence" value="ECO:0007669"/>
    <property type="project" value="Ensembl"/>
</dbReference>
<dbReference type="HOGENOM" id="CLU_575637_0_0_1"/>
<feature type="domain" description="Cystatin" evidence="16">
    <location>
        <begin position="161"/>
        <end position="265"/>
    </location>
</feature>
<accession>G1U754</accession>
<dbReference type="EMBL" id="AAGW02014103">
    <property type="status" value="NOT_ANNOTATED_CDS"/>
    <property type="molecule type" value="Genomic_DNA"/>
</dbReference>
<dbReference type="PANTHER" id="PTHR13814:SF3">
    <property type="entry name" value="HISTIDINE-RICH GLYCOPROTEIN"/>
    <property type="match status" value="1"/>
</dbReference>
<dbReference type="EMBL" id="AAGW02014105">
    <property type="status" value="NOT_ANNOTATED_CDS"/>
    <property type="molecule type" value="Genomic_DNA"/>
</dbReference>
<dbReference type="GO" id="GO:1900747">
    <property type="term" value="P:negative regulation of vascular endothelial growth factor signaling pathway"/>
    <property type="evidence" value="ECO:0007669"/>
    <property type="project" value="Ensembl"/>
</dbReference>
<feature type="compositionally biased region" description="Basic residues" evidence="15">
    <location>
        <begin position="294"/>
        <end position="303"/>
    </location>
</feature>
<dbReference type="GO" id="GO:2000504">
    <property type="term" value="P:positive regulation of blood vessel remodeling"/>
    <property type="evidence" value="ECO:0007669"/>
    <property type="project" value="Ensembl"/>
</dbReference>
<comment type="subcellular location">
    <subcellularLocation>
        <location evidence="1">Secreted</location>
    </subcellularLocation>
</comment>
<evidence type="ECO:0000313" key="17">
    <source>
        <dbReference type="Ensembl" id="ENSOCUP00000025254.3"/>
    </source>
</evidence>
<dbReference type="InterPro" id="IPR046350">
    <property type="entry name" value="Cystatin_sf"/>
</dbReference>
<keyword evidence="3" id="KW-0358">Heparin-binding</keyword>
<dbReference type="GO" id="GO:0016525">
    <property type="term" value="P:negative regulation of angiogenesis"/>
    <property type="evidence" value="ECO:0007669"/>
    <property type="project" value="Ensembl"/>
</dbReference>
<dbReference type="GO" id="GO:0043395">
    <property type="term" value="F:heparan sulfate proteoglycan binding"/>
    <property type="evidence" value="ECO:0007669"/>
    <property type="project" value="Ensembl"/>
</dbReference>
<dbReference type="InterPro" id="IPR000010">
    <property type="entry name" value="Cystatin_dom"/>
</dbReference>
<name>G1U754_RABIT</name>
<dbReference type="GO" id="GO:0030168">
    <property type="term" value="P:platelet activation"/>
    <property type="evidence" value="ECO:0007669"/>
    <property type="project" value="Ensembl"/>
</dbReference>
<dbReference type="GO" id="GO:0005102">
    <property type="term" value="F:signaling receptor binding"/>
    <property type="evidence" value="ECO:0007669"/>
    <property type="project" value="Ensembl"/>
</dbReference>
<dbReference type="GO" id="GO:0010593">
    <property type="term" value="P:negative regulation of lamellipodium assembly"/>
    <property type="evidence" value="ECO:0007669"/>
    <property type="project" value="Ensembl"/>
</dbReference>
<keyword evidence="12" id="KW-0280">Fibrinolysis</keyword>
<dbReference type="GO" id="GO:0043254">
    <property type="term" value="P:regulation of protein-containing complex assembly"/>
    <property type="evidence" value="ECO:0007669"/>
    <property type="project" value="Ensembl"/>
</dbReference>
<feature type="domain" description="Cystatin" evidence="16">
    <location>
        <begin position="36"/>
        <end position="151"/>
    </location>
</feature>
<dbReference type="Bgee" id="ENSOCUG00000011687">
    <property type="expression patterns" value="Expressed in liver and 13 other cell types or tissues"/>
</dbReference>
<evidence type="ECO:0000256" key="5">
    <source>
        <dbReference type="ARBA" id="ARBA00022729"/>
    </source>
</evidence>
<evidence type="ECO:0000256" key="2">
    <source>
        <dbReference type="ARBA" id="ARBA00022525"/>
    </source>
</evidence>
<dbReference type="EMBL" id="AAGW02014104">
    <property type="status" value="NOT_ANNOTATED_CDS"/>
    <property type="molecule type" value="Genomic_DNA"/>
</dbReference>
<dbReference type="InParanoid" id="G1U754"/>
<evidence type="ECO:0000256" key="8">
    <source>
        <dbReference type="ARBA" id="ARBA00023008"/>
    </source>
</evidence>
<dbReference type="GO" id="GO:2001027">
    <property type="term" value="P:negative regulation of endothelial cell chemotaxis"/>
    <property type="evidence" value="ECO:0007669"/>
    <property type="project" value="Ensembl"/>
</dbReference>
<reference evidence="17" key="2">
    <citation type="submission" date="2025-08" db="UniProtKB">
        <authorList>
            <consortium name="Ensembl"/>
        </authorList>
    </citation>
    <scope>IDENTIFICATION</scope>
    <source>
        <strain evidence="17">Thorbecke</strain>
    </source>
</reference>
<dbReference type="SMR" id="G1U754"/>
<feature type="compositionally biased region" description="Basic residues" evidence="15">
    <location>
        <begin position="484"/>
        <end position="496"/>
    </location>
</feature>
<dbReference type="GO" id="GO:0072562">
    <property type="term" value="C:blood microparticle"/>
    <property type="evidence" value="ECO:0007669"/>
    <property type="project" value="TreeGrafter"/>
</dbReference>
<evidence type="ECO:0000256" key="7">
    <source>
        <dbReference type="ARBA" id="ARBA00022833"/>
    </source>
</evidence>
<dbReference type="GO" id="GO:0020037">
    <property type="term" value="F:heme binding"/>
    <property type="evidence" value="ECO:0007669"/>
    <property type="project" value="Ensembl"/>
</dbReference>
<dbReference type="Proteomes" id="UP000001811">
    <property type="component" value="Chromosome 14"/>
</dbReference>
<feature type="compositionally biased region" description="Pro residues" evidence="15">
    <location>
        <begin position="382"/>
        <end position="447"/>
    </location>
</feature>
<evidence type="ECO:0000256" key="11">
    <source>
        <dbReference type="ARBA" id="ARBA00023180"/>
    </source>
</evidence>
<dbReference type="GO" id="GO:0004867">
    <property type="term" value="F:serine-type endopeptidase inhibitor activity"/>
    <property type="evidence" value="ECO:0007669"/>
    <property type="project" value="TreeGrafter"/>
</dbReference>
<dbReference type="GO" id="GO:0051894">
    <property type="term" value="P:positive regulation of focal adhesion assembly"/>
    <property type="evidence" value="ECO:0007669"/>
    <property type="project" value="Ensembl"/>
</dbReference>
<evidence type="ECO:0000256" key="3">
    <source>
        <dbReference type="ARBA" id="ARBA00022674"/>
    </source>
</evidence>
<evidence type="ECO:0000256" key="4">
    <source>
        <dbReference type="ARBA" id="ARBA00022696"/>
    </source>
</evidence>
<reference evidence="17" key="3">
    <citation type="submission" date="2025-09" db="UniProtKB">
        <authorList>
            <consortium name="Ensembl"/>
        </authorList>
    </citation>
    <scope>IDENTIFICATION</scope>
    <source>
        <strain evidence="17">Thorbecke</strain>
    </source>
</reference>
<evidence type="ECO:0000256" key="13">
    <source>
        <dbReference type="ARBA" id="ARBA00039613"/>
    </source>
</evidence>
<gene>
    <name evidence="17" type="primary">HRG</name>
</gene>
<keyword evidence="7" id="KW-0862">Zinc</keyword>
<dbReference type="Pfam" id="PF00031">
    <property type="entry name" value="Cystatin"/>
    <property type="match status" value="1"/>
</dbReference>
<keyword evidence="18" id="KW-1185">Reference proteome</keyword>
<evidence type="ECO:0000256" key="10">
    <source>
        <dbReference type="ARBA" id="ARBA00023157"/>
    </source>
</evidence>
<evidence type="ECO:0000256" key="6">
    <source>
        <dbReference type="ARBA" id="ARBA00022737"/>
    </source>
</evidence>
<reference evidence="17 18" key="1">
    <citation type="journal article" date="2011" name="Nature">
        <title>A high-resolution map of human evolutionary constraint using 29 mammals.</title>
        <authorList>
            <person name="Lindblad-Toh K."/>
            <person name="Garber M."/>
            <person name="Zuk O."/>
            <person name="Lin M.F."/>
            <person name="Parker B.J."/>
            <person name="Washietl S."/>
            <person name="Kheradpour P."/>
            <person name="Ernst J."/>
            <person name="Jordan G."/>
            <person name="Mauceli E."/>
            <person name="Ward L.D."/>
            <person name="Lowe C.B."/>
            <person name="Holloway A.K."/>
            <person name="Clamp M."/>
            <person name="Gnerre S."/>
            <person name="Alfoldi J."/>
            <person name="Beal K."/>
            <person name="Chang J."/>
            <person name="Clawson H."/>
            <person name="Cuff J."/>
            <person name="Di Palma F."/>
            <person name="Fitzgerald S."/>
            <person name="Flicek P."/>
            <person name="Guttman M."/>
            <person name="Hubisz M.J."/>
            <person name="Jaffe D.B."/>
            <person name="Jungreis I."/>
            <person name="Kent W.J."/>
            <person name="Kostka D."/>
            <person name="Lara M."/>
            <person name="Martins A.L."/>
            <person name="Massingham T."/>
            <person name="Moltke I."/>
            <person name="Raney B.J."/>
            <person name="Rasmussen M.D."/>
            <person name="Robinson J."/>
            <person name="Stark A."/>
            <person name="Vilella A.J."/>
            <person name="Wen J."/>
            <person name="Xie X."/>
            <person name="Zody M.C."/>
            <person name="Baldwin J."/>
            <person name="Bloom T."/>
            <person name="Chin C.W."/>
            <person name="Heiman D."/>
            <person name="Nicol R."/>
            <person name="Nusbaum C."/>
            <person name="Young S."/>
            <person name="Wilkinson J."/>
            <person name="Worley K.C."/>
            <person name="Kovar C.L."/>
            <person name="Muzny D.M."/>
            <person name="Gibbs R.A."/>
            <person name="Cree A."/>
            <person name="Dihn H.H."/>
            <person name="Fowler G."/>
            <person name="Jhangiani S."/>
            <person name="Joshi V."/>
            <person name="Lee S."/>
            <person name="Lewis L.R."/>
            <person name="Nazareth L.V."/>
            <person name="Okwuonu G."/>
            <person name="Santibanez J."/>
            <person name="Warren W.C."/>
            <person name="Mardis E.R."/>
            <person name="Weinstock G.M."/>
            <person name="Wilson R.K."/>
            <person name="Delehaunty K."/>
            <person name="Dooling D."/>
            <person name="Fronik C."/>
            <person name="Fulton L."/>
            <person name="Fulton B."/>
            <person name="Graves T."/>
            <person name="Minx P."/>
            <person name="Sodergren E."/>
            <person name="Birney E."/>
            <person name="Margulies E.H."/>
            <person name="Herrero J."/>
            <person name="Green E.D."/>
            <person name="Haussler D."/>
            <person name="Siepel A."/>
            <person name="Goldman N."/>
            <person name="Pollard K.S."/>
            <person name="Pedersen J.S."/>
            <person name="Lander E.S."/>
            <person name="Kellis M."/>
        </authorList>
    </citation>
    <scope>NUCLEOTIDE SEQUENCE [LARGE SCALE GENOMIC DNA]</scope>
    <source>
        <strain evidence="17 18">Thorbecke inbred</strain>
    </source>
</reference>
<dbReference type="GO" id="GO:0043065">
    <property type="term" value="P:positive regulation of apoptotic process"/>
    <property type="evidence" value="ECO:0007669"/>
    <property type="project" value="Ensembl"/>
</dbReference>
<keyword evidence="9" id="KW-0094">Blood coagulation</keyword>
<dbReference type="InterPro" id="IPR050735">
    <property type="entry name" value="Kininogen_Fetuin_HRG"/>
</dbReference>
<dbReference type="Ensembl" id="ENSOCUT00000022936.3">
    <property type="protein sequence ID" value="ENSOCUP00000025254.3"/>
    <property type="gene ID" value="ENSOCUG00000011687.4"/>
</dbReference>
<dbReference type="GO" id="GO:0019865">
    <property type="term" value="F:immunoglobulin binding"/>
    <property type="evidence" value="ECO:0007669"/>
    <property type="project" value="Ensembl"/>
</dbReference>
<dbReference type="Gene3D" id="3.10.450.10">
    <property type="match status" value="2"/>
</dbReference>
<evidence type="ECO:0000256" key="12">
    <source>
        <dbReference type="ARBA" id="ARBA00023281"/>
    </source>
</evidence>
<keyword evidence="5" id="KW-0732">Signal</keyword>
<organism evidence="17 18">
    <name type="scientific">Oryctolagus cuniculus</name>
    <name type="common">Rabbit</name>
    <dbReference type="NCBI Taxonomy" id="9986"/>
    <lineage>
        <taxon>Eukaryota</taxon>
        <taxon>Metazoa</taxon>
        <taxon>Chordata</taxon>
        <taxon>Craniata</taxon>
        <taxon>Vertebrata</taxon>
        <taxon>Euteleostomi</taxon>
        <taxon>Mammalia</taxon>
        <taxon>Eutheria</taxon>
        <taxon>Euarchontoglires</taxon>
        <taxon>Glires</taxon>
        <taxon>Lagomorpha</taxon>
        <taxon>Leporidae</taxon>
        <taxon>Oryctolagus</taxon>
    </lineage>
</organism>
<dbReference type="SMART" id="SM00043">
    <property type="entry name" value="CY"/>
    <property type="match status" value="2"/>
</dbReference>
<dbReference type="AlphaFoldDB" id="G1U754"/>
<keyword evidence="8" id="KW-0186">Copper</keyword>
<dbReference type="FunFam" id="3.10.450.10:FF:000005">
    <property type="entry name" value="Histidine-rich glycoprotein"/>
    <property type="match status" value="1"/>
</dbReference>
<dbReference type="GO" id="GO:0051918">
    <property type="term" value="P:negative regulation of fibrinolysis"/>
    <property type="evidence" value="ECO:0007669"/>
    <property type="project" value="TreeGrafter"/>
</dbReference>
<feature type="compositionally biased region" description="Basic residues" evidence="15">
    <location>
        <begin position="366"/>
        <end position="381"/>
    </location>
</feature>
<keyword evidence="4" id="KW-0356">Hemostasis</keyword>
<evidence type="ECO:0000256" key="14">
    <source>
        <dbReference type="ARBA" id="ARBA00041330"/>
    </source>
</evidence>
<dbReference type="GO" id="GO:0051838">
    <property type="term" value="P:cytolysis by host of symbiont cells"/>
    <property type="evidence" value="ECO:0007669"/>
    <property type="project" value="Ensembl"/>
</dbReference>
<feature type="region of interest" description="Disordered" evidence="15">
    <location>
        <begin position="276"/>
        <end position="496"/>
    </location>
</feature>
<dbReference type="GO" id="GO:0002839">
    <property type="term" value="P:positive regulation of immune response to tumor cell"/>
    <property type="evidence" value="ECO:0007669"/>
    <property type="project" value="Ensembl"/>
</dbReference>
<dbReference type="GO" id="GO:0004869">
    <property type="term" value="F:cysteine-type endopeptidase inhibitor activity"/>
    <property type="evidence" value="ECO:0007669"/>
    <property type="project" value="InterPro"/>
</dbReference>
<evidence type="ECO:0000256" key="9">
    <source>
        <dbReference type="ARBA" id="ARBA00023084"/>
    </source>
</evidence>
<keyword evidence="6" id="KW-0677">Repeat</keyword>
<keyword evidence="2" id="KW-0964">Secreted</keyword>
<dbReference type="GO" id="GO:0008270">
    <property type="term" value="F:zinc ion binding"/>
    <property type="evidence" value="ECO:0007669"/>
    <property type="project" value="Ensembl"/>
</dbReference>
<dbReference type="GO" id="GO:0050832">
    <property type="term" value="P:defense response to fungus"/>
    <property type="evidence" value="ECO:0007669"/>
    <property type="project" value="Ensembl"/>
</dbReference>
<dbReference type="GO" id="GO:0009986">
    <property type="term" value="C:cell surface"/>
    <property type="evidence" value="ECO:0007669"/>
    <property type="project" value="Ensembl"/>
</dbReference>
<dbReference type="SUPFAM" id="SSF54403">
    <property type="entry name" value="Cystatin/monellin"/>
    <property type="match status" value="1"/>
</dbReference>